<evidence type="ECO:0000313" key="29">
    <source>
        <dbReference type="Proteomes" id="UP000030755"/>
    </source>
</evidence>
<comment type="subcellular location">
    <subcellularLocation>
        <location evidence="2">Membrane</location>
        <topology evidence="2">Single-pass membrane protein</topology>
    </subcellularLocation>
    <subcellularLocation>
        <location evidence="1">Nucleus</location>
    </subcellularLocation>
</comment>
<keyword evidence="12" id="KW-0067">ATP-binding</keyword>
<keyword evidence="19" id="KW-0539">Nucleus</keyword>
<keyword evidence="15" id="KW-0411">Iron-sulfur</keyword>
<keyword evidence="16" id="KW-0472">Membrane</keyword>
<dbReference type="GO" id="GO:0003723">
    <property type="term" value="F:RNA binding"/>
    <property type="evidence" value="ECO:0007669"/>
    <property type="project" value="TreeGrafter"/>
</dbReference>
<keyword evidence="8" id="KW-0479">Metal-binding</keyword>
<dbReference type="GO" id="GO:0051537">
    <property type="term" value="F:2 iron, 2 sulfur cluster binding"/>
    <property type="evidence" value="ECO:0007669"/>
    <property type="project" value="UniProtKB-KW"/>
</dbReference>
<feature type="compositionally biased region" description="Basic and acidic residues" evidence="24">
    <location>
        <begin position="2297"/>
        <end position="2309"/>
    </location>
</feature>
<dbReference type="PROSITE" id="PS51296">
    <property type="entry name" value="RIESKE"/>
    <property type="match status" value="1"/>
</dbReference>
<dbReference type="Gene3D" id="1.20.120.1080">
    <property type="match status" value="1"/>
</dbReference>
<dbReference type="InterPro" id="IPR014001">
    <property type="entry name" value="Helicase_ATP-bd"/>
</dbReference>
<accession>A0A075AP48</accession>
<protein>
    <recommendedName>
        <fullName evidence="22">Cytochrome b-c1 complex subunit Rieske, mitochondrial</fullName>
        <ecNumber evidence="4">3.6.4.13</ecNumber>
    </recommendedName>
</protein>
<dbReference type="Gene3D" id="2.102.10.10">
    <property type="entry name" value="Rieske [2Fe-2S] iron-sulphur domain"/>
    <property type="match status" value="1"/>
</dbReference>
<dbReference type="SMART" id="SM00490">
    <property type="entry name" value="HELICc"/>
    <property type="match status" value="1"/>
</dbReference>
<dbReference type="InterPro" id="IPR002464">
    <property type="entry name" value="DNA/RNA_helicase_DEAH_CS"/>
</dbReference>
<dbReference type="SUPFAM" id="SSF81502">
    <property type="entry name" value="ISP transmembrane anchor"/>
    <property type="match status" value="1"/>
</dbReference>
<feature type="region of interest" description="Disordered" evidence="24">
    <location>
        <begin position="1440"/>
        <end position="1459"/>
    </location>
</feature>
<evidence type="ECO:0000256" key="24">
    <source>
        <dbReference type="SAM" id="MobiDB-lite"/>
    </source>
</evidence>
<evidence type="ECO:0000256" key="23">
    <source>
        <dbReference type="SAM" id="Coils"/>
    </source>
</evidence>
<dbReference type="NCBIfam" id="TIGR01416">
    <property type="entry name" value="Rieske_proteo"/>
    <property type="match status" value="1"/>
</dbReference>
<evidence type="ECO:0000256" key="8">
    <source>
        <dbReference type="ARBA" id="ARBA00022723"/>
    </source>
</evidence>
<comment type="catalytic activity">
    <reaction evidence="21">
        <text>ATP + H2O = ADP + phosphate + H(+)</text>
        <dbReference type="Rhea" id="RHEA:13065"/>
        <dbReference type="ChEBI" id="CHEBI:15377"/>
        <dbReference type="ChEBI" id="CHEBI:15378"/>
        <dbReference type="ChEBI" id="CHEBI:30616"/>
        <dbReference type="ChEBI" id="CHEBI:43474"/>
        <dbReference type="ChEBI" id="CHEBI:456216"/>
        <dbReference type="EC" id="3.6.4.13"/>
    </reaction>
</comment>
<reference evidence="28 29" key="1">
    <citation type="journal article" date="2013" name="Curr. Biol.">
        <title>Shared signatures of parasitism and phylogenomics unite Cryptomycota and microsporidia.</title>
        <authorList>
            <person name="James T.Y."/>
            <person name="Pelin A."/>
            <person name="Bonen L."/>
            <person name="Ahrendt S."/>
            <person name="Sain D."/>
            <person name="Corradi N."/>
            <person name="Stajich J.E."/>
        </authorList>
    </citation>
    <scope>NUCLEOTIDE SEQUENCE [LARGE SCALE GENOMIC DNA]</scope>
    <source>
        <strain evidence="28 29">CSF55</strain>
    </source>
</reference>
<dbReference type="HOGENOM" id="CLU_230075_0_0_1"/>
<keyword evidence="13" id="KW-1133">Transmembrane helix</keyword>
<dbReference type="FunFam" id="3.40.50.300:FF:000726">
    <property type="entry name" value="Pre-mRNA-splicing factor ATP-dependent RNA helicase"/>
    <property type="match status" value="1"/>
</dbReference>
<dbReference type="OrthoDB" id="10253254at2759"/>
<dbReference type="Pfam" id="PF07717">
    <property type="entry name" value="OB_NTP_bind"/>
    <property type="match status" value="1"/>
</dbReference>
<dbReference type="GO" id="GO:0016491">
    <property type="term" value="F:oxidoreductase activity"/>
    <property type="evidence" value="ECO:0007669"/>
    <property type="project" value="UniProtKB-KW"/>
</dbReference>
<dbReference type="InterPro" id="IPR017941">
    <property type="entry name" value="Rieske_2Fe-2S"/>
</dbReference>
<keyword evidence="6" id="KW-0812">Transmembrane</keyword>
<gene>
    <name evidence="28" type="ORF">O9G_000208</name>
</gene>
<evidence type="ECO:0000259" key="26">
    <source>
        <dbReference type="PROSITE" id="PS51194"/>
    </source>
</evidence>
<evidence type="ECO:0000256" key="19">
    <source>
        <dbReference type="ARBA" id="ARBA00023242"/>
    </source>
</evidence>
<evidence type="ECO:0000256" key="13">
    <source>
        <dbReference type="ARBA" id="ARBA00022989"/>
    </source>
</evidence>
<dbReference type="Pfam" id="PF04408">
    <property type="entry name" value="WHD_HA2"/>
    <property type="match status" value="1"/>
</dbReference>
<feature type="domain" description="Helicase ATP-binding" evidence="25">
    <location>
        <begin position="681"/>
        <end position="845"/>
    </location>
</feature>
<dbReference type="GO" id="GO:0071013">
    <property type="term" value="C:catalytic step 2 spliceosome"/>
    <property type="evidence" value="ECO:0007669"/>
    <property type="project" value="TreeGrafter"/>
</dbReference>
<dbReference type="GO" id="GO:0008121">
    <property type="term" value="F:quinol-cytochrome-c reductase activity"/>
    <property type="evidence" value="ECO:0007669"/>
    <property type="project" value="InterPro"/>
</dbReference>
<evidence type="ECO:0000256" key="22">
    <source>
        <dbReference type="ARBA" id="ARBA00072517"/>
    </source>
</evidence>
<evidence type="ECO:0000256" key="7">
    <source>
        <dbReference type="ARBA" id="ARBA00022714"/>
    </source>
</evidence>
<keyword evidence="29" id="KW-1185">Reference proteome</keyword>
<evidence type="ECO:0000256" key="9">
    <source>
        <dbReference type="ARBA" id="ARBA00022741"/>
    </source>
</evidence>
<dbReference type="PRINTS" id="PR00162">
    <property type="entry name" value="RIESKE"/>
</dbReference>
<organism evidence="28 29">
    <name type="scientific">Rozella allomycis (strain CSF55)</name>
    <dbReference type="NCBI Taxonomy" id="988480"/>
    <lineage>
        <taxon>Eukaryota</taxon>
        <taxon>Fungi</taxon>
        <taxon>Fungi incertae sedis</taxon>
        <taxon>Cryptomycota</taxon>
        <taxon>Cryptomycota incertae sedis</taxon>
        <taxon>Rozella</taxon>
    </lineage>
</organism>
<comment type="cofactor">
    <cofactor evidence="20">
        <name>[2Fe-2S] cluster</name>
        <dbReference type="ChEBI" id="CHEBI:190135"/>
    </cofactor>
</comment>
<dbReference type="GO" id="GO:0005524">
    <property type="term" value="F:ATP binding"/>
    <property type="evidence" value="ECO:0007669"/>
    <property type="project" value="UniProtKB-KW"/>
</dbReference>
<keyword evidence="11 28" id="KW-0347">Helicase</keyword>
<dbReference type="Gene3D" id="1.20.5.270">
    <property type="entry name" value="Ubiquinol cytochrome reductase, transmembrane domain"/>
    <property type="match status" value="1"/>
</dbReference>
<dbReference type="GO" id="GO:0071006">
    <property type="term" value="C:U2-type catalytic step 1 spliceosome"/>
    <property type="evidence" value="ECO:0007669"/>
    <property type="project" value="UniProtKB-ARBA"/>
</dbReference>
<dbReference type="FunFam" id="2.102.10.10:FF:000001">
    <property type="entry name" value="Cytochrome b-c1 complex subunit Rieske, mitochondrial"/>
    <property type="match status" value="1"/>
</dbReference>
<evidence type="ECO:0000256" key="21">
    <source>
        <dbReference type="ARBA" id="ARBA00047984"/>
    </source>
</evidence>
<dbReference type="GO" id="GO:0006397">
    <property type="term" value="P:mRNA processing"/>
    <property type="evidence" value="ECO:0007669"/>
    <property type="project" value="UniProtKB-KW"/>
</dbReference>
<evidence type="ECO:0000256" key="16">
    <source>
        <dbReference type="ARBA" id="ARBA00023136"/>
    </source>
</evidence>
<keyword evidence="9" id="KW-0547">Nucleotide-binding</keyword>
<dbReference type="Pfam" id="PF00270">
    <property type="entry name" value="DEAD"/>
    <property type="match status" value="1"/>
</dbReference>
<dbReference type="STRING" id="988480.A0A075AP48"/>
<evidence type="ECO:0000256" key="2">
    <source>
        <dbReference type="ARBA" id="ARBA00004167"/>
    </source>
</evidence>
<feature type="coiled-coil region" evidence="23">
    <location>
        <begin position="1301"/>
        <end position="1426"/>
    </location>
</feature>
<feature type="domain" description="Rieske" evidence="27">
    <location>
        <begin position="222"/>
        <end position="278"/>
    </location>
</feature>
<feature type="coiled-coil region" evidence="23">
    <location>
        <begin position="423"/>
        <end position="450"/>
    </location>
</feature>
<evidence type="ECO:0000259" key="25">
    <source>
        <dbReference type="PROSITE" id="PS51192"/>
    </source>
</evidence>
<dbReference type="EC" id="3.6.4.13" evidence="4"/>
<dbReference type="InterPro" id="IPR005805">
    <property type="entry name" value="Rieske_Fe-S_prot_C"/>
</dbReference>
<dbReference type="GO" id="GO:0046872">
    <property type="term" value="F:metal ion binding"/>
    <property type="evidence" value="ECO:0007669"/>
    <property type="project" value="UniProtKB-KW"/>
</dbReference>
<keyword evidence="28" id="KW-0560">Oxidoreductase</keyword>
<keyword evidence="5" id="KW-0507">mRNA processing</keyword>
<dbReference type="InterPro" id="IPR006317">
    <property type="entry name" value="Ubiquinol_cyt_c_Rdtase_Fe-S-su"/>
</dbReference>
<dbReference type="Pfam" id="PF21010">
    <property type="entry name" value="HA2_C"/>
    <property type="match status" value="1"/>
</dbReference>
<dbReference type="SUPFAM" id="SSF52540">
    <property type="entry name" value="P-loop containing nucleoside triphosphate hydrolases"/>
    <property type="match status" value="1"/>
</dbReference>
<dbReference type="Gene3D" id="3.40.50.300">
    <property type="entry name" value="P-loop containing nucleotide triphosphate hydrolases"/>
    <property type="match status" value="2"/>
</dbReference>
<dbReference type="InterPro" id="IPR001650">
    <property type="entry name" value="Helicase_C-like"/>
</dbReference>
<evidence type="ECO:0000256" key="18">
    <source>
        <dbReference type="ARBA" id="ARBA00023187"/>
    </source>
</evidence>
<dbReference type="PROSITE" id="PS51194">
    <property type="entry name" value="HELICASE_CTER"/>
    <property type="match status" value="1"/>
</dbReference>
<feature type="coiled-coil region" evidence="23">
    <location>
        <begin position="1493"/>
        <end position="2039"/>
    </location>
</feature>
<evidence type="ECO:0000256" key="12">
    <source>
        <dbReference type="ARBA" id="ARBA00022840"/>
    </source>
</evidence>
<dbReference type="CDD" id="cd18791">
    <property type="entry name" value="SF2_C_RHA"/>
    <property type="match status" value="1"/>
</dbReference>
<sequence length="2309" mass="267881">MSWSSLRQTCLLKQPPLQSTISINPIRQTLTFFSRPVVKYTASSEKELDGFHEGSHRSLRIAQFKNDSKGIRSITNYLKPAPLFTNQRRHYSSSNDGFFIAKEDPNYETTQAPDWSYMRRQNPNADDNRTFTYLVVGAYSVFGTIAAKCTVATCLEYLAPPKCAIAAGSVEVDLSNIPVGKSTIVTWRGKPIFIRHRTEDDIKLANDVDLSTLRDPQSDSDRVQKPEWLVMIGICTHLGCIPTGDSGDFNGWFCPCHGSHYDSSGRIRLGPAPLNLEAASMKLSSWVSDQLYDIIGLSDKHLVDYIIAIANKATASTNILQALEQADIQPTNRIRQFCVELFGKIQRTEIILPVQQERREKIELRRKNEKYELIEEKVEKKKKRSGEMIKGERKLRKKNEDGWDEENIEIKYPERFYALPEDNEEKEKEVDSEEERIKDMKEKEEFEERLRNKDKEKTKKIVQDHSSKMAEEEEIKRHNLMNDKELRAQAVPLLRERARQEYLEKRGKLKLELLKRQIKDEEELFEKDELTFEEKKRLERNKKLVQIVEERKKIDEKEDRYVMPENYVDEKGRSSQKKKSDLLLSRYRDLPKENYGMSEQQEMEKALIQQSTAHLGAQDKKIVGEEYDFVMDEREIEFTMEATIAGSDESAPKVDLAKLKAQSIEETRKSLPVFALREEFLKVVEENQIVIIVGETGSGKTTQLPQYLYEAGYCKDGKKIGCTQPRRVAAMSVATRVAEEMNVKLGYQVGYSIRFEDCTSEKTVVKYMTDGMLLREFLTEPDLSSYSCLMIDEAHERSLHTDILFGLVKDIARYRKDLKLLISSATLDAEKFSDFFDNAPIFKVPGRRYPVDIYYTKAPEANYLSAALTTIMQIHITQPLPGDILVFLTGQEEIETLQENLSQITRNLGKKIKELIICPIYSTLPSDLQQDIFKPTPHGARKVVLATNIAETSITIDGVVYVVDPGYVKQKSYNPKTGMEALVVVPCSKAAANQRSGRAGRVGPGKCFRLYTSHAFKNELEDNIIPEIQRTNLGNVVLLLKSLGINDLIHFDFMDSPPPETMIKALELLYALGALNHKGELTKLGRRMAEFPLDPMLSKMLIASEQYKCSEEIASICAMLSVQNAIFYAPKDKKVHAEKARKNFYKPGGDHLTLLNVWDQWVETNFNTAWCYENFIQIRSMKRARDVRDQLISLMERVEIELTSNANDDAAIRKSIAAGYFNNAARLNKSGDSFKTLKTHQTVYMHPASSLISERLPKHVVYFELVLTSKEYMRQCIEVNPEWLLEVAPHYYNETDVDLDSAQLEKEVEHLLKEKRLKENQIDALENALNTSRKKGDTLKEDLLNSQKQLNQERENIREMELDLKKKGEEIKHLTMNVEKQNRDNQNLTEKFNQEKKTRLHMQKVVDNLNMQVQHLNQQIMKMKDQKENSLIGLRNKENVSPISNIPNPTKSLIPNPTNFKKTSDDIKGGEMPTPLMSFNAPNPQLASLKTVNVKLENELIVSQKKNEQLESNVSDLMKEKKRMAEEIKELQGSIMKFQNSNKQEQEKNVLLNKQIEHLKSELEKKQMEVNESQLTLLSHDDEVNQLQKKMKIFQQDFEKNEKEIKTLKQGYQEKERENSEIKKEIDELKEHEDQLIKENDFLKAKQEGIIRENEDLKRGLENVKSEIEKKKVEVKSKEDEMKKIEKEFEKRENDLKNENLEFRNLSEISEIKIKNIEIEKNQKLKEKEAEINKRDEEIKNYLIKMQQVEKDYLYKIEIEQKKQREILQQLEEQQQQVRRKTEENEAIEKNNSKLKCELNEKEEEINKLRNELKSFKVEMIELKEAQKMKEEIVKERMQGEINEKEEEENLNEILLEKLRNEQINYSLLLEDFDSERLKLQNEIKKITLEKNNLISEFENEKLNLINKFSNEIESEKENSKLLNENLNFELKELSRSISEISKVNENLKSENLKIDQEISKIKEENFEKEKEKMKEISELNQRIFSLNLEIENLKKENKELLISEQGLLDKIESFYMKNSILEDQLKNLNLKLENEIFEKENILKDYQFKLNQADQIILKNHQNILELKSKIKEFEGEGEGVKMEGNEIEEIEIVRVDDEERVRVNESLREEESLKEEESLREGESLKVEESLKEEESIKVEEKSFSEIGIQVDCLIKENSISSILNSLSQSENHLNQLDSFIDHSIEDQIYSLIYELIDSSCNHTIENKIDVNKANIEADIDIAASNVSLSVVYSTTPLEATVDNTSANHAQTIQKDLPVAKRIEIDENINTNQISTINTKKRKSIHASTPVASKRIKEFQDDNCKQQ</sequence>
<dbReference type="GO" id="GO:0003724">
    <property type="term" value="F:RNA helicase activity"/>
    <property type="evidence" value="ECO:0007669"/>
    <property type="project" value="UniProtKB-EC"/>
</dbReference>
<dbReference type="CDD" id="cd03470">
    <property type="entry name" value="Rieske_cytochrome_bc1"/>
    <property type="match status" value="1"/>
</dbReference>
<evidence type="ECO:0000313" key="28">
    <source>
        <dbReference type="EMBL" id="EPZ31729.1"/>
    </source>
</evidence>
<dbReference type="Proteomes" id="UP000030755">
    <property type="component" value="Unassembled WGS sequence"/>
</dbReference>
<evidence type="ECO:0000259" key="27">
    <source>
        <dbReference type="PROSITE" id="PS51296"/>
    </source>
</evidence>
<keyword evidence="14" id="KW-0408">Iron</keyword>
<evidence type="ECO:0000256" key="14">
    <source>
        <dbReference type="ARBA" id="ARBA00023004"/>
    </source>
</evidence>
<dbReference type="InterPro" id="IPR011545">
    <property type="entry name" value="DEAD/DEAH_box_helicase_dom"/>
</dbReference>
<keyword evidence="17" id="KW-1015">Disulfide bond</keyword>
<dbReference type="Pfam" id="PF02921">
    <property type="entry name" value="UCR_TM"/>
    <property type="match status" value="1"/>
</dbReference>
<dbReference type="GO" id="GO:0008380">
    <property type="term" value="P:RNA splicing"/>
    <property type="evidence" value="ECO:0007669"/>
    <property type="project" value="UniProtKB-KW"/>
</dbReference>
<dbReference type="InterPro" id="IPR036922">
    <property type="entry name" value="Rieske_2Fe-2S_sf"/>
</dbReference>
<evidence type="ECO:0000256" key="4">
    <source>
        <dbReference type="ARBA" id="ARBA00012552"/>
    </source>
</evidence>
<dbReference type="FunFam" id="1.20.120.1080:FF:000001">
    <property type="entry name" value="Pre-mRNA-splicing factor ATP-dependent RNA helicase"/>
    <property type="match status" value="1"/>
</dbReference>
<dbReference type="SMART" id="SM00847">
    <property type="entry name" value="HA2"/>
    <property type="match status" value="1"/>
</dbReference>
<evidence type="ECO:0000256" key="3">
    <source>
        <dbReference type="ARBA" id="ARBA00010651"/>
    </source>
</evidence>
<evidence type="ECO:0000256" key="5">
    <source>
        <dbReference type="ARBA" id="ARBA00022664"/>
    </source>
</evidence>
<dbReference type="PANTHER" id="PTHR18934:SF83">
    <property type="entry name" value="PRE-MRNA-SPLICING FACTOR ATP-DEPENDENT RNA HELICASE DHX16"/>
    <property type="match status" value="1"/>
</dbReference>
<dbReference type="FunFam" id="3.40.50.300:FF:000007">
    <property type="entry name" value="Pre-mRNA-splicing factor ATP-dependent RNA helicase"/>
    <property type="match status" value="1"/>
</dbReference>
<dbReference type="InterPro" id="IPR007502">
    <property type="entry name" value="Helicase-assoc_dom"/>
</dbReference>
<dbReference type="PROSITE" id="PS51192">
    <property type="entry name" value="HELICASE_ATP_BIND_1"/>
    <property type="match status" value="1"/>
</dbReference>
<evidence type="ECO:0000256" key="11">
    <source>
        <dbReference type="ARBA" id="ARBA00022806"/>
    </source>
</evidence>
<keyword evidence="7" id="KW-0001">2Fe-2S</keyword>
<dbReference type="EMBL" id="KE561209">
    <property type="protein sequence ID" value="EPZ31729.1"/>
    <property type="molecule type" value="Genomic_DNA"/>
</dbReference>
<feature type="coiled-coil region" evidence="23">
    <location>
        <begin position="354"/>
        <end position="384"/>
    </location>
</feature>
<proteinExistence type="inferred from homology"/>
<dbReference type="GO" id="GO:0016887">
    <property type="term" value="F:ATP hydrolysis activity"/>
    <property type="evidence" value="ECO:0007669"/>
    <property type="project" value="RHEA"/>
</dbReference>
<dbReference type="InterPro" id="IPR037008">
    <property type="entry name" value="bc1_Rieske_TM_sf"/>
</dbReference>
<dbReference type="PANTHER" id="PTHR18934">
    <property type="entry name" value="ATP-DEPENDENT RNA HELICASE"/>
    <property type="match status" value="1"/>
</dbReference>
<evidence type="ECO:0000256" key="6">
    <source>
        <dbReference type="ARBA" id="ARBA00022692"/>
    </source>
</evidence>
<dbReference type="GO" id="GO:0016020">
    <property type="term" value="C:membrane"/>
    <property type="evidence" value="ECO:0007669"/>
    <property type="project" value="UniProtKB-SubCell"/>
</dbReference>
<keyword evidence="23" id="KW-0175">Coiled coil</keyword>
<feature type="region of interest" description="Disordered" evidence="24">
    <location>
        <begin position="2283"/>
        <end position="2309"/>
    </location>
</feature>
<keyword evidence="10" id="KW-0378">Hydrolase</keyword>
<evidence type="ECO:0000256" key="1">
    <source>
        <dbReference type="ARBA" id="ARBA00004123"/>
    </source>
</evidence>
<evidence type="ECO:0000256" key="20">
    <source>
        <dbReference type="ARBA" id="ARBA00034078"/>
    </source>
</evidence>
<dbReference type="Pfam" id="PF00355">
    <property type="entry name" value="Rieske"/>
    <property type="match status" value="1"/>
</dbReference>
<dbReference type="SMART" id="SM00487">
    <property type="entry name" value="DEXDc"/>
    <property type="match status" value="1"/>
</dbReference>
<comment type="similarity">
    <text evidence="3">Belongs to the Rieske iron-sulfur protein family.</text>
</comment>
<evidence type="ECO:0000256" key="15">
    <source>
        <dbReference type="ARBA" id="ARBA00023014"/>
    </source>
</evidence>
<dbReference type="InterPro" id="IPR004192">
    <property type="entry name" value="Rieske_TM"/>
</dbReference>
<evidence type="ECO:0000256" key="10">
    <source>
        <dbReference type="ARBA" id="ARBA00022801"/>
    </source>
</evidence>
<dbReference type="Pfam" id="PF00271">
    <property type="entry name" value="Helicase_C"/>
    <property type="match status" value="1"/>
</dbReference>
<dbReference type="InterPro" id="IPR011709">
    <property type="entry name" value="DEAD-box_helicase_OB_fold"/>
</dbReference>
<dbReference type="InterPro" id="IPR048333">
    <property type="entry name" value="HA2_WH"/>
</dbReference>
<evidence type="ECO:0000256" key="17">
    <source>
        <dbReference type="ARBA" id="ARBA00023157"/>
    </source>
</evidence>
<keyword evidence="18" id="KW-0508">mRNA splicing</keyword>
<dbReference type="PROSITE" id="PS00690">
    <property type="entry name" value="DEAH_ATP_HELICASE"/>
    <property type="match status" value="1"/>
</dbReference>
<dbReference type="SUPFAM" id="SSF50022">
    <property type="entry name" value="ISP domain"/>
    <property type="match status" value="1"/>
</dbReference>
<dbReference type="InterPro" id="IPR027417">
    <property type="entry name" value="P-loop_NTPase"/>
</dbReference>
<name>A0A075AP48_ROZAC</name>
<feature type="domain" description="Helicase C-terminal" evidence="26">
    <location>
        <begin position="870"/>
        <end position="1044"/>
    </location>
</feature>